<dbReference type="InterPro" id="IPR001650">
    <property type="entry name" value="Helicase_C-like"/>
</dbReference>
<comment type="similarity">
    <text evidence="1">Belongs to the SNF2/RAD54 helicase family.</text>
</comment>
<keyword evidence="4" id="KW-0347">Helicase</keyword>
<evidence type="ECO:0000256" key="4">
    <source>
        <dbReference type="ARBA" id="ARBA00022806"/>
    </source>
</evidence>
<name>A0A136J5U8_9PEZI</name>
<evidence type="ECO:0000259" key="10">
    <source>
        <dbReference type="PROSITE" id="PS51194"/>
    </source>
</evidence>
<dbReference type="STRING" id="196109.A0A136J5U8"/>
<keyword evidence="5" id="KW-0067">ATP-binding</keyword>
<dbReference type="PROSITE" id="PS50089">
    <property type="entry name" value="ZF_RING_2"/>
    <property type="match status" value="1"/>
</dbReference>
<keyword evidence="2" id="KW-0547">Nucleotide-binding</keyword>
<dbReference type="OrthoDB" id="448448at2759"/>
<evidence type="ECO:0000259" key="8">
    <source>
        <dbReference type="PROSITE" id="PS50089"/>
    </source>
</evidence>
<evidence type="ECO:0000256" key="5">
    <source>
        <dbReference type="ARBA" id="ARBA00022840"/>
    </source>
</evidence>
<keyword evidence="3" id="KW-0378">Hydrolase</keyword>
<organism evidence="11 12">
    <name type="scientific">Microdochium bolleyi</name>
    <dbReference type="NCBI Taxonomy" id="196109"/>
    <lineage>
        <taxon>Eukaryota</taxon>
        <taxon>Fungi</taxon>
        <taxon>Dikarya</taxon>
        <taxon>Ascomycota</taxon>
        <taxon>Pezizomycotina</taxon>
        <taxon>Sordariomycetes</taxon>
        <taxon>Xylariomycetidae</taxon>
        <taxon>Xylariales</taxon>
        <taxon>Microdochiaceae</taxon>
        <taxon>Microdochium</taxon>
    </lineage>
</organism>
<dbReference type="SUPFAM" id="SSF52540">
    <property type="entry name" value="P-loop containing nucleoside triphosphate hydrolases"/>
    <property type="match status" value="2"/>
</dbReference>
<dbReference type="SUPFAM" id="SSF57850">
    <property type="entry name" value="RING/U-box"/>
    <property type="match status" value="1"/>
</dbReference>
<keyword evidence="6" id="KW-0479">Metal-binding</keyword>
<evidence type="ECO:0000259" key="9">
    <source>
        <dbReference type="PROSITE" id="PS51192"/>
    </source>
</evidence>
<dbReference type="InterPro" id="IPR001841">
    <property type="entry name" value="Znf_RING"/>
</dbReference>
<accession>A0A136J5U8</accession>
<dbReference type="InterPro" id="IPR050628">
    <property type="entry name" value="SNF2_RAD54_helicase_TF"/>
</dbReference>
<gene>
    <name evidence="11" type="ORF">Micbo1qcDRAFT_188135</name>
</gene>
<dbReference type="Gene3D" id="3.30.40.10">
    <property type="entry name" value="Zinc/RING finger domain, C3HC4 (zinc finger)"/>
    <property type="match status" value="1"/>
</dbReference>
<dbReference type="InParanoid" id="A0A136J5U8"/>
<dbReference type="EMBL" id="KQ964248">
    <property type="protein sequence ID" value="KXJ92571.1"/>
    <property type="molecule type" value="Genomic_DNA"/>
</dbReference>
<dbReference type="InterPro" id="IPR038718">
    <property type="entry name" value="SNF2-like_sf"/>
</dbReference>
<dbReference type="InterPro" id="IPR000330">
    <property type="entry name" value="SNF2_N"/>
</dbReference>
<feature type="region of interest" description="Disordered" evidence="7">
    <location>
        <begin position="105"/>
        <end position="126"/>
    </location>
</feature>
<feature type="domain" description="Helicase C-terminal" evidence="10">
    <location>
        <begin position="813"/>
        <end position="951"/>
    </location>
</feature>
<dbReference type="InterPro" id="IPR014001">
    <property type="entry name" value="Helicase_ATP-bd"/>
</dbReference>
<dbReference type="Pfam" id="PF00271">
    <property type="entry name" value="Helicase_C"/>
    <property type="match status" value="1"/>
</dbReference>
<evidence type="ECO:0000313" key="11">
    <source>
        <dbReference type="EMBL" id="KXJ92571.1"/>
    </source>
</evidence>
<protein>
    <submittedName>
        <fullName evidence="11">SNF2 family N-terminal domain-domain-containing protein</fullName>
    </submittedName>
</protein>
<dbReference type="PROSITE" id="PS51194">
    <property type="entry name" value="HELICASE_CTER"/>
    <property type="match status" value="1"/>
</dbReference>
<dbReference type="CDD" id="cd18008">
    <property type="entry name" value="DEXDc_SHPRH-like"/>
    <property type="match status" value="1"/>
</dbReference>
<keyword evidence="6" id="KW-0863">Zinc-finger</keyword>
<reference evidence="12" key="1">
    <citation type="submission" date="2016-02" db="EMBL/GenBank/DDBJ databases">
        <title>Draft genome sequence of Microdochium bolleyi, a fungal endophyte of beachgrass.</title>
        <authorList>
            <consortium name="DOE Joint Genome Institute"/>
            <person name="David A.S."/>
            <person name="May G."/>
            <person name="Haridas S."/>
            <person name="Lim J."/>
            <person name="Wang M."/>
            <person name="Labutti K."/>
            <person name="Lipzen A."/>
            <person name="Barry K."/>
            <person name="Grigoriev I.V."/>
        </authorList>
    </citation>
    <scope>NUCLEOTIDE SEQUENCE [LARGE SCALE GENOMIC DNA]</scope>
    <source>
        <strain evidence="12">J235TASD1</strain>
    </source>
</reference>
<dbReference type="GO" id="GO:0008094">
    <property type="term" value="F:ATP-dependent activity, acting on DNA"/>
    <property type="evidence" value="ECO:0007669"/>
    <property type="project" value="TreeGrafter"/>
</dbReference>
<evidence type="ECO:0000256" key="3">
    <source>
        <dbReference type="ARBA" id="ARBA00022801"/>
    </source>
</evidence>
<dbReference type="Proteomes" id="UP000070501">
    <property type="component" value="Unassembled WGS sequence"/>
</dbReference>
<dbReference type="GO" id="GO:0004386">
    <property type="term" value="F:helicase activity"/>
    <property type="evidence" value="ECO:0007669"/>
    <property type="project" value="UniProtKB-KW"/>
</dbReference>
<dbReference type="InterPro" id="IPR027417">
    <property type="entry name" value="P-loop_NTPase"/>
</dbReference>
<evidence type="ECO:0000256" key="7">
    <source>
        <dbReference type="SAM" id="MobiDB-lite"/>
    </source>
</evidence>
<evidence type="ECO:0000256" key="6">
    <source>
        <dbReference type="PROSITE-ProRule" id="PRU00175"/>
    </source>
</evidence>
<dbReference type="GO" id="GO:0008270">
    <property type="term" value="F:zinc ion binding"/>
    <property type="evidence" value="ECO:0007669"/>
    <property type="project" value="UniProtKB-KW"/>
</dbReference>
<dbReference type="SMART" id="SM00487">
    <property type="entry name" value="DEXDc"/>
    <property type="match status" value="1"/>
</dbReference>
<dbReference type="GO" id="GO:0005634">
    <property type="term" value="C:nucleus"/>
    <property type="evidence" value="ECO:0007669"/>
    <property type="project" value="TreeGrafter"/>
</dbReference>
<dbReference type="Pfam" id="PF00176">
    <property type="entry name" value="SNF2-rel_dom"/>
    <property type="match status" value="1"/>
</dbReference>
<keyword evidence="6" id="KW-0862">Zinc</keyword>
<dbReference type="AlphaFoldDB" id="A0A136J5U8"/>
<dbReference type="PROSITE" id="PS51192">
    <property type="entry name" value="HELICASE_ATP_BIND_1"/>
    <property type="match status" value="1"/>
</dbReference>
<dbReference type="GO" id="GO:0016787">
    <property type="term" value="F:hydrolase activity"/>
    <property type="evidence" value="ECO:0007669"/>
    <property type="project" value="UniProtKB-KW"/>
</dbReference>
<evidence type="ECO:0000256" key="2">
    <source>
        <dbReference type="ARBA" id="ARBA00022741"/>
    </source>
</evidence>
<evidence type="ECO:0000313" key="12">
    <source>
        <dbReference type="Proteomes" id="UP000070501"/>
    </source>
</evidence>
<keyword evidence="12" id="KW-1185">Reference proteome</keyword>
<dbReference type="GO" id="GO:0006281">
    <property type="term" value="P:DNA repair"/>
    <property type="evidence" value="ECO:0007669"/>
    <property type="project" value="TreeGrafter"/>
</dbReference>
<dbReference type="SMART" id="SM00490">
    <property type="entry name" value="HELICc"/>
    <property type="match status" value="1"/>
</dbReference>
<dbReference type="Gene3D" id="3.40.50.10810">
    <property type="entry name" value="Tandem AAA-ATPase domain"/>
    <property type="match status" value="1"/>
</dbReference>
<dbReference type="CDD" id="cd18793">
    <property type="entry name" value="SF2_C_SNF"/>
    <property type="match status" value="1"/>
</dbReference>
<evidence type="ECO:0000256" key="1">
    <source>
        <dbReference type="ARBA" id="ARBA00007025"/>
    </source>
</evidence>
<dbReference type="GO" id="GO:0005524">
    <property type="term" value="F:ATP binding"/>
    <property type="evidence" value="ECO:0007669"/>
    <property type="project" value="UniProtKB-KW"/>
</dbReference>
<feature type="domain" description="RING-type" evidence="8">
    <location>
        <begin position="704"/>
        <end position="752"/>
    </location>
</feature>
<dbReference type="PANTHER" id="PTHR45626:SF52">
    <property type="entry name" value="SINGLE-STRANDED DNA-DEPENDENT ATPASE (EUROFUNG)"/>
    <property type="match status" value="1"/>
</dbReference>
<dbReference type="Gene3D" id="3.40.50.300">
    <property type="entry name" value="P-loop containing nucleotide triphosphate hydrolases"/>
    <property type="match status" value="1"/>
</dbReference>
<dbReference type="InterPro" id="IPR013083">
    <property type="entry name" value="Znf_RING/FYVE/PHD"/>
</dbReference>
<dbReference type="PANTHER" id="PTHR45626">
    <property type="entry name" value="TRANSCRIPTION TERMINATION FACTOR 2-RELATED"/>
    <property type="match status" value="1"/>
</dbReference>
<proteinExistence type="inferred from homology"/>
<feature type="domain" description="Helicase ATP-binding" evidence="9">
    <location>
        <begin position="384"/>
        <end position="568"/>
    </location>
</feature>
<dbReference type="InterPro" id="IPR049730">
    <property type="entry name" value="SNF2/RAD54-like_C"/>
</dbReference>
<sequence length="951" mass="108686">MALNQILNHDQDFEFDFDGFGLAPSLAGQLPLSPYPLVQLQAPAVGSTPTYPTDLDFDDFLLQSQDSLGGVTSDDFLQFSSEARHQLEIGVEDWADVMQALPENISDHDASSRPDSSLSRNGDGGDDADQNMVCYGMLYEYDVKLISLDMHDVVAKLKASIEGQQAAPDAHLQKFTMSKRTESAILSLQDGTSFGYLREGQGKVLISVMEQWPALRFEGVAHTHLLLDRISKISKSPDRLHLGEIVGQELSSNKAYLQQPDHYLKTYPYRNPHVISFAGLDAASRRRNDVRDLENGGPPKNNKEERLQKIMAEVHETLNRTEEPMRTEGDTRLLTRLLPHQERALTFMIRRESGDVPDDDRLWRKTAIEGQEKYIHKISKTIATERPTEKGGGVLADEMGMGKTLTTISLIAKTLSQASEYVTEMQNSEHHTGKAHIYSHSTLIVVPSALLINTWTQQINRHVGDSISYLKYHGPSRLKDADALSKVDIVLTTYHTLASEFKDKRSLLHGIHWFRVVLDEAHMIRRPATTFHKTCCELEARSRWCLTGTPIQNRLQDIGALFVFIRAEPFHSMGQFRNSITLPFERGDEVVKDRLVMLYKSLCISRPRSKAELPEPIEHVHELEFTPEERDLYLRTERIMNRTIREVVGHVENQKTFGLFQTYLQLRISCNHGTWQKLFSWRRNRLRETKEAIEANRLDSEIRCGGCEQQRPSLEDHRHYPECGHFLCSDCRDDYNETGDLDHADRICPLCRIEVQPHPHHQSVVAGPRVVPLFQIEEETQRRSENASHNDSRAENYFNDTGHSTKMMALMQDVKQDLYTTKSIIFSCWTSTLDLIGTHLDREEIRFLRIDGETPTKKRQRLLDQFDNEEVQVLIMTTGTGAFGLNIVSAQRVFIVESQWNPSVENQAISRAIRIGQKEHVIVTRYIIKGTVEEEMRSQQKRKKDAARLGW</sequence>